<feature type="compositionally biased region" description="Basic and acidic residues" evidence="1">
    <location>
        <begin position="14"/>
        <end position="28"/>
    </location>
</feature>
<dbReference type="Proteomes" id="UP001589627">
    <property type="component" value="Unassembled WGS sequence"/>
</dbReference>
<evidence type="ECO:0000313" key="3">
    <source>
        <dbReference type="Proteomes" id="UP001589627"/>
    </source>
</evidence>
<dbReference type="EMBL" id="JBHLZP010000956">
    <property type="protein sequence ID" value="MFB9840175.1"/>
    <property type="molecule type" value="Genomic_DNA"/>
</dbReference>
<name>A0ABV5YYM6_9ACTN</name>
<feature type="region of interest" description="Disordered" evidence="1">
    <location>
        <begin position="1"/>
        <end position="28"/>
    </location>
</feature>
<evidence type="ECO:0000313" key="2">
    <source>
        <dbReference type="EMBL" id="MFB9840175.1"/>
    </source>
</evidence>
<gene>
    <name evidence="2" type="ORF">ACFFNX_49310</name>
</gene>
<accession>A0ABV5YYM6</accession>
<sequence length="62" mass="6392">MTTPPDEAAADPSTRLDEARGHAEGGRLDEAARLFREVLETGGTTERAQAALGLAVVLESGG</sequence>
<evidence type="ECO:0000256" key="1">
    <source>
        <dbReference type="SAM" id="MobiDB-lite"/>
    </source>
</evidence>
<proteinExistence type="predicted"/>
<reference evidence="2 3" key="1">
    <citation type="submission" date="2024-09" db="EMBL/GenBank/DDBJ databases">
        <authorList>
            <person name="Sun Q."/>
            <person name="Mori K."/>
        </authorList>
    </citation>
    <scope>NUCLEOTIDE SEQUENCE [LARGE SCALE GENOMIC DNA]</scope>
    <source>
        <strain evidence="2 3">TBRC 0563</strain>
    </source>
</reference>
<feature type="non-terminal residue" evidence="2">
    <location>
        <position position="62"/>
    </location>
</feature>
<comment type="caution">
    <text evidence="2">The sequence shown here is derived from an EMBL/GenBank/DDBJ whole genome shotgun (WGS) entry which is preliminary data.</text>
</comment>
<protein>
    <submittedName>
        <fullName evidence="2">Tetratricopeptide repeat protein</fullName>
    </submittedName>
</protein>
<keyword evidence="3" id="KW-1185">Reference proteome</keyword>
<organism evidence="2 3">
    <name type="scientific">Actinoallomurus acaciae</name>
    <dbReference type="NCBI Taxonomy" id="502577"/>
    <lineage>
        <taxon>Bacteria</taxon>
        <taxon>Bacillati</taxon>
        <taxon>Actinomycetota</taxon>
        <taxon>Actinomycetes</taxon>
        <taxon>Streptosporangiales</taxon>
        <taxon>Thermomonosporaceae</taxon>
        <taxon>Actinoallomurus</taxon>
    </lineage>
</organism>